<comment type="function">
    <text evidence="16">Serine/threonine-protein kinase that may function as a signaling receptor of extracellular matrix component.</text>
</comment>
<dbReference type="PROSITE" id="PS50011">
    <property type="entry name" value="PROTEIN_KINASE_DOM"/>
    <property type="match status" value="1"/>
</dbReference>
<evidence type="ECO:0000256" key="1">
    <source>
        <dbReference type="ARBA" id="ARBA00004167"/>
    </source>
</evidence>
<dbReference type="PROSITE" id="PS00107">
    <property type="entry name" value="PROTEIN_KINASE_ATP"/>
    <property type="match status" value="1"/>
</dbReference>
<comment type="caution">
    <text evidence="17">Lacks conserved residue(s) required for the propagation of feature annotation.</text>
</comment>
<dbReference type="InterPro" id="IPR017441">
    <property type="entry name" value="Protein_kinase_ATP_BS"/>
</dbReference>
<evidence type="ECO:0000256" key="5">
    <source>
        <dbReference type="ARBA" id="ARBA00022692"/>
    </source>
</evidence>
<organism evidence="24 25">
    <name type="scientific">Saponaria officinalis</name>
    <name type="common">Common soapwort</name>
    <name type="synonym">Lychnis saponaria</name>
    <dbReference type="NCBI Taxonomy" id="3572"/>
    <lineage>
        <taxon>Eukaryota</taxon>
        <taxon>Viridiplantae</taxon>
        <taxon>Streptophyta</taxon>
        <taxon>Embryophyta</taxon>
        <taxon>Tracheophyta</taxon>
        <taxon>Spermatophyta</taxon>
        <taxon>Magnoliopsida</taxon>
        <taxon>eudicotyledons</taxon>
        <taxon>Gunneridae</taxon>
        <taxon>Pentapetalae</taxon>
        <taxon>Caryophyllales</taxon>
        <taxon>Caryophyllaceae</taxon>
        <taxon>Caryophylleae</taxon>
        <taxon>Saponaria</taxon>
    </lineage>
</organism>
<keyword evidence="8" id="KW-0418">Kinase</keyword>
<feature type="region of interest" description="Disordered" evidence="19">
    <location>
        <begin position="689"/>
        <end position="714"/>
    </location>
</feature>
<dbReference type="InterPro" id="IPR008271">
    <property type="entry name" value="Ser/Thr_kinase_AS"/>
</dbReference>
<feature type="chain" id="PRO_5043968283" description="Protein kinase domain-containing protein" evidence="21">
    <location>
        <begin position="23"/>
        <end position="714"/>
    </location>
</feature>
<keyword evidence="4" id="KW-0808">Transferase</keyword>
<dbReference type="Pfam" id="PF00069">
    <property type="entry name" value="Pkinase"/>
    <property type="match status" value="1"/>
</dbReference>
<dbReference type="InterPro" id="IPR000742">
    <property type="entry name" value="EGF"/>
</dbReference>
<dbReference type="InterPro" id="IPR000719">
    <property type="entry name" value="Prot_kinase_dom"/>
</dbReference>
<feature type="compositionally biased region" description="Polar residues" evidence="19">
    <location>
        <begin position="697"/>
        <end position="714"/>
    </location>
</feature>
<dbReference type="AlphaFoldDB" id="A0AAW1GYJ1"/>
<keyword evidence="25" id="KW-1185">Reference proteome</keyword>
<dbReference type="FunFam" id="1.10.510.10:FF:000161">
    <property type="entry name" value="Wall-associated receptor kinase-like 20"/>
    <property type="match status" value="1"/>
</dbReference>
<evidence type="ECO:0000256" key="11">
    <source>
        <dbReference type="ARBA" id="ARBA00023136"/>
    </source>
</evidence>
<dbReference type="PANTHER" id="PTHR46008:SF62">
    <property type="entry name" value="PROTEIN KINASE DOMAIN-CONTAINING PROTEIN"/>
    <property type="match status" value="1"/>
</dbReference>
<evidence type="ECO:0000256" key="19">
    <source>
        <dbReference type="SAM" id="MobiDB-lite"/>
    </source>
</evidence>
<keyword evidence="12" id="KW-1015">Disulfide bond</keyword>
<dbReference type="Pfam" id="PF12947">
    <property type="entry name" value="EGF_3"/>
    <property type="match status" value="1"/>
</dbReference>
<keyword evidence="7 18" id="KW-0547">Nucleotide-binding</keyword>
<dbReference type="PROSITE" id="PS50026">
    <property type="entry name" value="EGF_3"/>
    <property type="match status" value="1"/>
</dbReference>
<protein>
    <recommendedName>
        <fullName evidence="26">Protein kinase domain-containing protein</fullName>
    </recommendedName>
</protein>
<evidence type="ECO:0000259" key="22">
    <source>
        <dbReference type="PROSITE" id="PS50011"/>
    </source>
</evidence>
<sequence length="714" mass="77680">MSITTIFLLFLSFIPFLYKIEGNTTRCSRACGNTTVNYPFGFSSACEFPLTCLNNGELGFLGFSVRNITSETISLNFPTKCNRSLDKIKPFFGKNYALTPQNGLLLENCNGSTTSFNGGGCVVQPSLVDDRFGVGNCVSNRRSNVNVSCFDLGSGGGGGGSGDGNLTILRYEDVAQIGCKYLLSSIIVVSDDGGGGGGGNVSDISIEFQAVQVGWWVTGTCDCDPNAVCNQVGSDGFTCRCNSGFSGDGFVAGLGCRNDSDSEVTKQSFSITGGKKTAVLIGGIVTGAVSTVFIAVICYFCRRRSNYMRSQVSARRLLFEAAGNSTVPMYPYREIERATCGFAEKQRLGTGAYGTVYAGRLHNNEYVAIKKIKHRDMESIDQVMNEIKLLSCVSHPNLVRLLGCCIENGEQILVYEYMPNGTLCQHLQREKGKALPWTVRLTIASETAQAISYLHSAMNPPIFHRDIKSSNILLDFDYRSKVADFGLSRLGLVEMSHISTAPQGTPGYVDPQYHQNFHLSDKSDVYSFGVVLVEIITAMKVVDFSRPHLEVNLAAMAIDRISKGQVDEIIDPYIEINRDAWTLASVHKVAELAFRCLAYHRDMRPSMMEVAHELEQIRLSGWVSIDENICMGSSVASSCSSPFNGSERSLSGISTKKMLGSQRVVVPQKPIDQLGQLGALEEDIDSSPVSVHDPWFSEQSSSPSTNSLLGNVIQ</sequence>
<comment type="subcellular location">
    <subcellularLocation>
        <location evidence="1">Membrane</location>
        <topology evidence="1">Single-pass membrane protein</topology>
    </subcellularLocation>
</comment>
<dbReference type="Gene3D" id="2.10.25.10">
    <property type="entry name" value="Laminin"/>
    <property type="match status" value="1"/>
</dbReference>
<proteinExistence type="predicted"/>
<keyword evidence="5 20" id="KW-0812">Transmembrane</keyword>
<accession>A0AAW1GYJ1</accession>
<keyword evidence="6 21" id="KW-0732">Signal</keyword>
<name>A0AAW1GYJ1_SAPOF</name>
<feature type="transmembrane region" description="Helical" evidence="20">
    <location>
        <begin position="278"/>
        <end position="301"/>
    </location>
</feature>
<evidence type="ECO:0000256" key="3">
    <source>
        <dbReference type="ARBA" id="ARBA00022536"/>
    </source>
</evidence>
<evidence type="ECO:0000256" key="18">
    <source>
        <dbReference type="PROSITE-ProRule" id="PRU10141"/>
    </source>
</evidence>
<evidence type="ECO:0000256" key="16">
    <source>
        <dbReference type="ARBA" id="ARBA00056804"/>
    </source>
</evidence>
<evidence type="ECO:0000259" key="23">
    <source>
        <dbReference type="PROSITE" id="PS50026"/>
    </source>
</evidence>
<dbReference type="Gene3D" id="3.30.200.20">
    <property type="entry name" value="Phosphorylase Kinase, domain 1"/>
    <property type="match status" value="1"/>
</dbReference>
<evidence type="ECO:0000313" key="24">
    <source>
        <dbReference type="EMBL" id="KAK9669913.1"/>
    </source>
</evidence>
<dbReference type="Proteomes" id="UP001443914">
    <property type="component" value="Unassembled WGS sequence"/>
</dbReference>
<evidence type="ECO:0000256" key="6">
    <source>
        <dbReference type="ARBA" id="ARBA00022729"/>
    </source>
</evidence>
<dbReference type="InterPro" id="IPR024731">
    <property type="entry name" value="NELL2-like_EGF"/>
</dbReference>
<keyword evidence="2" id="KW-0723">Serine/threonine-protein kinase</keyword>
<dbReference type="PROSITE" id="PS00108">
    <property type="entry name" value="PROTEIN_KINASE_ST"/>
    <property type="match status" value="1"/>
</dbReference>
<feature type="domain" description="Protein kinase" evidence="22">
    <location>
        <begin position="342"/>
        <end position="615"/>
    </location>
</feature>
<evidence type="ECO:0000256" key="10">
    <source>
        <dbReference type="ARBA" id="ARBA00022989"/>
    </source>
</evidence>
<keyword evidence="13" id="KW-0325">Glycoprotein</keyword>
<evidence type="ECO:0000256" key="15">
    <source>
        <dbReference type="ARBA" id="ARBA00047951"/>
    </source>
</evidence>
<feature type="binding site" evidence="18">
    <location>
        <position position="371"/>
    </location>
    <ligand>
        <name>ATP</name>
        <dbReference type="ChEBI" id="CHEBI:30616"/>
    </ligand>
</feature>
<dbReference type="GO" id="GO:0005524">
    <property type="term" value="F:ATP binding"/>
    <property type="evidence" value="ECO:0007669"/>
    <property type="project" value="UniProtKB-UniRule"/>
</dbReference>
<evidence type="ECO:0000256" key="20">
    <source>
        <dbReference type="SAM" id="Phobius"/>
    </source>
</evidence>
<evidence type="ECO:0000256" key="9">
    <source>
        <dbReference type="ARBA" id="ARBA00022840"/>
    </source>
</evidence>
<gene>
    <name evidence="24" type="ORF">RND81_13G163700</name>
</gene>
<dbReference type="GO" id="GO:0004674">
    <property type="term" value="F:protein serine/threonine kinase activity"/>
    <property type="evidence" value="ECO:0007669"/>
    <property type="project" value="UniProtKB-KW"/>
</dbReference>
<evidence type="ECO:0000256" key="12">
    <source>
        <dbReference type="ARBA" id="ARBA00023157"/>
    </source>
</evidence>
<dbReference type="PANTHER" id="PTHR46008">
    <property type="entry name" value="LEAF RUST 10 DISEASE-RESISTANCE LOCUS RECEPTOR-LIKE PROTEIN KINASE-LIKE 1.4"/>
    <property type="match status" value="1"/>
</dbReference>
<dbReference type="FunFam" id="3.30.200.20:FF:000481">
    <property type="entry name" value="Wall-associated receptor kinase-like 14"/>
    <property type="match status" value="1"/>
</dbReference>
<keyword evidence="9 18" id="KW-0067">ATP-binding</keyword>
<dbReference type="SMART" id="SM00220">
    <property type="entry name" value="S_TKc"/>
    <property type="match status" value="1"/>
</dbReference>
<evidence type="ECO:0000256" key="13">
    <source>
        <dbReference type="ARBA" id="ARBA00023180"/>
    </source>
</evidence>
<comment type="catalytic activity">
    <reaction evidence="15">
        <text>L-threonyl-[protein] + ATP = O-phospho-L-threonyl-[protein] + ADP + H(+)</text>
        <dbReference type="Rhea" id="RHEA:46608"/>
        <dbReference type="Rhea" id="RHEA-COMP:11060"/>
        <dbReference type="Rhea" id="RHEA-COMP:11605"/>
        <dbReference type="ChEBI" id="CHEBI:15378"/>
        <dbReference type="ChEBI" id="CHEBI:30013"/>
        <dbReference type="ChEBI" id="CHEBI:30616"/>
        <dbReference type="ChEBI" id="CHEBI:61977"/>
        <dbReference type="ChEBI" id="CHEBI:456216"/>
    </reaction>
</comment>
<keyword evidence="11 20" id="KW-0472">Membrane</keyword>
<dbReference type="InterPro" id="IPR011009">
    <property type="entry name" value="Kinase-like_dom_sf"/>
</dbReference>
<feature type="domain" description="EGF-like" evidence="23">
    <location>
        <begin position="217"/>
        <end position="251"/>
    </location>
</feature>
<evidence type="ECO:0000256" key="2">
    <source>
        <dbReference type="ARBA" id="ARBA00022527"/>
    </source>
</evidence>
<keyword evidence="10 20" id="KW-1133">Transmembrane helix</keyword>
<dbReference type="EMBL" id="JBDFQZ010000013">
    <property type="protein sequence ID" value="KAK9669913.1"/>
    <property type="molecule type" value="Genomic_DNA"/>
</dbReference>
<dbReference type="Gene3D" id="1.10.510.10">
    <property type="entry name" value="Transferase(Phosphotransferase) domain 1"/>
    <property type="match status" value="1"/>
</dbReference>
<evidence type="ECO:0000256" key="8">
    <source>
        <dbReference type="ARBA" id="ARBA00022777"/>
    </source>
</evidence>
<evidence type="ECO:0000256" key="7">
    <source>
        <dbReference type="ARBA" id="ARBA00022741"/>
    </source>
</evidence>
<dbReference type="SUPFAM" id="SSF56112">
    <property type="entry name" value="Protein kinase-like (PK-like)"/>
    <property type="match status" value="1"/>
</dbReference>
<evidence type="ECO:0000256" key="17">
    <source>
        <dbReference type="PROSITE-ProRule" id="PRU00076"/>
    </source>
</evidence>
<keyword evidence="3 17" id="KW-0245">EGF-like domain</keyword>
<dbReference type="CDD" id="cd14066">
    <property type="entry name" value="STKc_IRAK"/>
    <property type="match status" value="1"/>
</dbReference>
<comment type="catalytic activity">
    <reaction evidence="14">
        <text>L-seryl-[protein] + ATP = O-phospho-L-seryl-[protein] + ADP + H(+)</text>
        <dbReference type="Rhea" id="RHEA:17989"/>
        <dbReference type="Rhea" id="RHEA-COMP:9863"/>
        <dbReference type="Rhea" id="RHEA-COMP:11604"/>
        <dbReference type="ChEBI" id="CHEBI:15378"/>
        <dbReference type="ChEBI" id="CHEBI:29999"/>
        <dbReference type="ChEBI" id="CHEBI:30616"/>
        <dbReference type="ChEBI" id="CHEBI:83421"/>
        <dbReference type="ChEBI" id="CHEBI:456216"/>
    </reaction>
</comment>
<evidence type="ECO:0000256" key="21">
    <source>
        <dbReference type="SAM" id="SignalP"/>
    </source>
</evidence>
<evidence type="ECO:0000313" key="25">
    <source>
        <dbReference type="Proteomes" id="UP001443914"/>
    </source>
</evidence>
<reference evidence="24" key="1">
    <citation type="submission" date="2024-03" db="EMBL/GenBank/DDBJ databases">
        <title>WGS assembly of Saponaria officinalis var. Norfolk2.</title>
        <authorList>
            <person name="Jenkins J."/>
            <person name="Shu S."/>
            <person name="Grimwood J."/>
            <person name="Barry K."/>
            <person name="Goodstein D."/>
            <person name="Schmutz J."/>
            <person name="Leebens-Mack J."/>
            <person name="Osbourn A."/>
        </authorList>
    </citation>
    <scope>NUCLEOTIDE SEQUENCE [LARGE SCALE GENOMIC DNA]</scope>
    <source>
        <strain evidence="24">JIC</strain>
    </source>
</reference>
<evidence type="ECO:0000256" key="4">
    <source>
        <dbReference type="ARBA" id="ARBA00022679"/>
    </source>
</evidence>
<feature type="signal peptide" evidence="21">
    <location>
        <begin position="1"/>
        <end position="22"/>
    </location>
</feature>
<dbReference type="GO" id="GO:0005886">
    <property type="term" value="C:plasma membrane"/>
    <property type="evidence" value="ECO:0007669"/>
    <property type="project" value="UniProtKB-ARBA"/>
</dbReference>
<evidence type="ECO:0000256" key="14">
    <source>
        <dbReference type="ARBA" id="ARBA00047558"/>
    </source>
</evidence>
<comment type="caution">
    <text evidence="24">The sequence shown here is derived from an EMBL/GenBank/DDBJ whole genome shotgun (WGS) entry which is preliminary data.</text>
</comment>
<evidence type="ECO:0008006" key="26">
    <source>
        <dbReference type="Google" id="ProtNLM"/>
    </source>
</evidence>